<dbReference type="PANTHER" id="PTHR11647:SF1">
    <property type="entry name" value="COLLAPSIN RESPONSE MEDIATOR PROTEIN"/>
    <property type="match status" value="1"/>
</dbReference>
<dbReference type="InterPro" id="IPR050378">
    <property type="entry name" value="Metallo-dep_Hydrolases_sf"/>
</dbReference>
<gene>
    <name evidence="4" type="ORF">NE686_06545</name>
</gene>
<keyword evidence="1" id="KW-0472">Membrane</keyword>
<feature type="domain" description="Copper amine oxidase-like N-terminal" evidence="2">
    <location>
        <begin position="497"/>
        <end position="590"/>
    </location>
</feature>
<protein>
    <submittedName>
        <fullName evidence="4">Amidohydrolase family protein</fullName>
    </submittedName>
</protein>
<dbReference type="SUPFAM" id="SSF51556">
    <property type="entry name" value="Metallo-dependent hydrolases"/>
    <property type="match status" value="1"/>
</dbReference>
<reference evidence="4 5" key="1">
    <citation type="submission" date="2022-06" db="EMBL/GenBank/DDBJ databases">
        <title>Isolation of gut microbiota from human fecal samples.</title>
        <authorList>
            <person name="Pamer E.G."/>
            <person name="Barat B."/>
            <person name="Waligurski E."/>
            <person name="Medina S."/>
            <person name="Paddock L."/>
            <person name="Mostad J."/>
        </authorList>
    </citation>
    <scope>NUCLEOTIDE SEQUENCE [LARGE SCALE GENOMIC DNA]</scope>
    <source>
        <strain evidence="4 5">DFI.7.95</strain>
    </source>
</reference>
<evidence type="ECO:0000313" key="4">
    <source>
        <dbReference type="EMBL" id="MCQ4922735.1"/>
    </source>
</evidence>
<proteinExistence type="predicted"/>
<dbReference type="PANTHER" id="PTHR11647">
    <property type="entry name" value="HYDRANTOINASE/DIHYDROPYRIMIDINASE FAMILY MEMBER"/>
    <property type="match status" value="1"/>
</dbReference>
<dbReference type="InterPro" id="IPR013108">
    <property type="entry name" value="Amidohydro_3"/>
</dbReference>
<organism evidence="4 5">
    <name type="scientific">Tissierella carlieri</name>
    <dbReference type="NCBI Taxonomy" id="689904"/>
    <lineage>
        <taxon>Bacteria</taxon>
        <taxon>Bacillati</taxon>
        <taxon>Bacillota</taxon>
        <taxon>Tissierellia</taxon>
        <taxon>Tissierellales</taxon>
        <taxon>Tissierellaceae</taxon>
        <taxon>Tissierella</taxon>
    </lineage>
</organism>
<evidence type="ECO:0000313" key="5">
    <source>
        <dbReference type="Proteomes" id="UP001524478"/>
    </source>
</evidence>
<name>A0ABT1S8D3_9FIRM</name>
<dbReference type="RefSeq" id="WP_256310894.1">
    <property type="nucleotide sequence ID" value="NZ_JANGAC010000004.1"/>
</dbReference>
<dbReference type="InterPro" id="IPR011059">
    <property type="entry name" value="Metal-dep_hydrolase_composite"/>
</dbReference>
<dbReference type="EMBL" id="JANGAC010000004">
    <property type="protein sequence ID" value="MCQ4922735.1"/>
    <property type="molecule type" value="Genomic_DNA"/>
</dbReference>
<feature type="domain" description="Amidohydrolase 3" evidence="3">
    <location>
        <begin position="344"/>
        <end position="458"/>
    </location>
</feature>
<dbReference type="Pfam" id="PF07969">
    <property type="entry name" value="Amidohydro_3"/>
    <property type="match status" value="1"/>
</dbReference>
<evidence type="ECO:0000259" key="2">
    <source>
        <dbReference type="Pfam" id="PF07833"/>
    </source>
</evidence>
<sequence>MNLKRVIFLSLSIIMLLNIIPVQTFADNPIIYDIVIKGGTIYNPSTDHELKDYNIGIIGSKVEKITKEELKGEKVIDADGLVISPGFVDLISYDPNSVGIELKVLDGVTSNLAMHGGTEDAVSWYRAWEKNGVLANFGASSFVTRHRWPIVGYGVDTEVTKEEDIQKLVDVVRKNVEAGALGISFSFEYVPGVKNEVIPLLNLAKEYNLPTFYHLRHSDEEKGLDGIQEVIDYGKETGAIIHIMHINSTGGTFVMDKALDMVKKAKEEGLDITTCFYPYDYWATYIDSARFRPGWQDRFKITYEDLQIGGTDTRITKDTFDKYRQQHLLVAAHGSMPESELIMLLKEPDTMIGSDTIIEPSYNNHPRGAGTYSRVFGKYVREEKVLSIMDAIKKVSYFPAKRMESSAPSMKYKGRIEVGGDADITIFNPDTIIDKSTVKDSGAPSVGIEYVLVNGVIVKNKDGIVKGVKPGKPVKSYFVDKTPDNEPIDFKIKVDDKEEVSMEKVYKIDDKVYLPIRETFEALNIPVENLIDGSINIGNILNLEIGNRKANLREKELQLIDEPIIYKENTYISLEDLNILLNEDYEINQSENLLDLKLIAAKDDAREAFQHSDDEKPTESKEYPSKNNKTIFIVYGVSALIIVLVLLGLKRKK</sequence>
<evidence type="ECO:0000256" key="1">
    <source>
        <dbReference type="SAM" id="Phobius"/>
    </source>
</evidence>
<accession>A0ABT1S8D3</accession>
<comment type="caution">
    <text evidence="4">The sequence shown here is derived from an EMBL/GenBank/DDBJ whole genome shotgun (WGS) entry which is preliminary data.</text>
</comment>
<dbReference type="Gene3D" id="2.30.40.10">
    <property type="entry name" value="Urease, subunit C, domain 1"/>
    <property type="match status" value="1"/>
</dbReference>
<dbReference type="Pfam" id="PF07833">
    <property type="entry name" value="Cu_amine_oxidN1"/>
    <property type="match status" value="1"/>
</dbReference>
<dbReference type="SUPFAM" id="SSF51338">
    <property type="entry name" value="Composite domain of metallo-dependent hydrolases"/>
    <property type="match status" value="1"/>
</dbReference>
<feature type="transmembrane region" description="Helical" evidence="1">
    <location>
        <begin position="630"/>
        <end position="649"/>
    </location>
</feature>
<dbReference type="Gene3D" id="3.20.20.140">
    <property type="entry name" value="Metal-dependent hydrolases"/>
    <property type="match status" value="1"/>
</dbReference>
<dbReference type="NCBIfam" id="NF006560">
    <property type="entry name" value="PRK09061.1"/>
    <property type="match status" value="1"/>
</dbReference>
<keyword evidence="5" id="KW-1185">Reference proteome</keyword>
<dbReference type="InterPro" id="IPR012854">
    <property type="entry name" value="Cu_amine_oxidase-like_N"/>
</dbReference>
<evidence type="ECO:0000259" key="3">
    <source>
        <dbReference type="Pfam" id="PF07969"/>
    </source>
</evidence>
<keyword evidence="1" id="KW-1133">Transmembrane helix</keyword>
<dbReference type="InterPro" id="IPR032466">
    <property type="entry name" value="Metal_Hydrolase"/>
</dbReference>
<keyword evidence="1" id="KW-0812">Transmembrane</keyword>
<dbReference type="Proteomes" id="UP001524478">
    <property type="component" value="Unassembled WGS sequence"/>
</dbReference>